<feature type="region of interest" description="Disordered" evidence="1">
    <location>
        <begin position="73"/>
        <end position="97"/>
    </location>
</feature>
<dbReference type="Proteomes" id="UP001418222">
    <property type="component" value="Unassembled WGS sequence"/>
</dbReference>
<dbReference type="AlphaFoldDB" id="A0AAP0B5J0"/>
<keyword evidence="3" id="KW-1185">Reference proteome</keyword>
<proteinExistence type="predicted"/>
<gene>
    <name evidence="2" type="ORF">KSP39_PZI017116</name>
</gene>
<evidence type="ECO:0000256" key="1">
    <source>
        <dbReference type="SAM" id="MobiDB-lite"/>
    </source>
</evidence>
<dbReference type="EMBL" id="JBBWWQ010000015">
    <property type="protein sequence ID" value="KAK8928758.1"/>
    <property type="molecule type" value="Genomic_DNA"/>
</dbReference>
<name>A0AAP0B5J0_9ASPA</name>
<sequence>MGIQRQNLRPASGPIYGFNGAPVSVAGTLTLPVTLGEFPRQVSHDVQFVAVDTESPYNAIFGRPLQTAFQTTFSSSSRSQATKDASSAVELDDAGDD</sequence>
<reference evidence="2 3" key="1">
    <citation type="journal article" date="2022" name="Nat. Plants">
        <title>Genomes of leafy and leafless Platanthera orchids illuminate the evolution of mycoheterotrophy.</title>
        <authorList>
            <person name="Li M.H."/>
            <person name="Liu K.W."/>
            <person name="Li Z."/>
            <person name="Lu H.C."/>
            <person name="Ye Q.L."/>
            <person name="Zhang D."/>
            <person name="Wang J.Y."/>
            <person name="Li Y.F."/>
            <person name="Zhong Z.M."/>
            <person name="Liu X."/>
            <person name="Yu X."/>
            <person name="Liu D.K."/>
            <person name="Tu X.D."/>
            <person name="Liu B."/>
            <person name="Hao Y."/>
            <person name="Liao X.Y."/>
            <person name="Jiang Y.T."/>
            <person name="Sun W.H."/>
            <person name="Chen J."/>
            <person name="Chen Y.Q."/>
            <person name="Ai Y."/>
            <person name="Zhai J.W."/>
            <person name="Wu S.S."/>
            <person name="Zhou Z."/>
            <person name="Hsiao Y.Y."/>
            <person name="Wu W.L."/>
            <person name="Chen Y.Y."/>
            <person name="Lin Y.F."/>
            <person name="Hsu J.L."/>
            <person name="Li C.Y."/>
            <person name="Wang Z.W."/>
            <person name="Zhao X."/>
            <person name="Zhong W.Y."/>
            <person name="Ma X.K."/>
            <person name="Ma L."/>
            <person name="Huang J."/>
            <person name="Chen G.Z."/>
            <person name="Huang M.Z."/>
            <person name="Huang L."/>
            <person name="Peng D.H."/>
            <person name="Luo Y.B."/>
            <person name="Zou S.Q."/>
            <person name="Chen S.P."/>
            <person name="Lan S."/>
            <person name="Tsai W.C."/>
            <person name="Van de Peer Y."/>
            <person name="Liu Z.J."/>
        </authorList>
    </citation>
    <scope>NUCLEOTIDE SEQUENCE [LARGE SCALE GENOMIC DNA]</scope>
    <source>
        <strain evidence="2">Lor287</strain>
    </source>
</reference>
<feature type="compositionally biased region" description="Low complexity" evidence="1">
    <location>
        <begin position="73"/>
        <end position="82"/>
    </location>
</feature>
<evidence type="ECO:0000313" key="2">
    <source>
        <dbReference type="EMBL" id="KAK8928758.1"/>
    </source>
</evidence>
<accession>A0AAP0B5J0</accession>
<organism evidence="2 3">
    <name type="scientific">Platanthera zijinensis</name>
    <dbReference type="NCBI Taxonomy" id="2320716"/>
    <lineage>
        <taxon>Eukaryota</taxon>
        <taxon>Viridiplantae</taxon>
        <taxon>Streptophyta</taxon>
        <taxon>Embryophyta</taxon>
        <taxon>Tracheophyta</taxon>
        <taxon>Spermatophyta</taxon>
        <taxon>Magnoliopsida</taxon>
        <taxon>Liliopsida</taxon>
        <taxon>Asparagales</taxon>
        <taxon>Orchidaceae</taxon>
        <taxon>Orchidoideae</taxon>
        <taxon>Orchideae</taxon>
        <taxon>Orchidinae</taxon>
        <taxon>Platanthera</taxon>
    </lineage>
</organism>
<evidence type="ECO:0000313" key="3">
    <source>
        <dbReference type="Proteomes" id="UP001418222"/>
    </source>
</evidence>
<comment type="caution">
    <text evidence="2">The sequence shown here is derived from an EMBL/GenBank/DDBJ whole genome shotgun (WGS) entry which is preliminary data.</text>
</comment>
<protein>
    <submittedName>
        <fullName evidence="2">Uncharacterized protein</fullName>
    </submittedName>
</protein>